<evidence type="ECO:0000313" key="17">
    <source>
        <dbReference type="Proteomes" id="UP000563524"/>
    </source>
</evidence>
<dbReference type="Proteomes" id="UP000563524">
    <property type="component" value="Unassembled WGS sequence"/>
</dbReference>
<feature type="transmembrane region" description="Helical" evidence="15">
    <location>
        <begin position="313"/>
        <end position="331"/>
    </location>
</feature>
<evidence type="ECO:0000256" key="14">
    <source>
        <dbReference type="SAM" id="MobiDB-lite"/>
    </source>
</evidence>
<keyword evidence="9" id="KW-0406">Ion transport</keyword>
<feature type="transmembrane region" description="Helical" evidence="15">
    <location>
        <begin position="493"/>
        <end position="513"/>
    </location>
</feature>
<feature type="transmembrane region" description="Helical" evidence="15">
    <location>
        <begin position="400"/>
        <end position="423"/>
    </location>
</feature>
<feature type="transmembrane region" description="Helical" evidence="15">
    <location>
        <begin position="6"/>
        <end position="25"/>
    </location>
</feature>
<keyword evidence="8" id="KW-0915">Sodium</keyword>
<evidence type="ECO:0000256" key="13">
    <source>
        <dbReference type="RuleBase" id="RU362091"/>
    </source>
</evidence>
<evidence type="ECO:0000313" key="16">
    <source>
        <dbReference type="EMBL" id="MBB4660369.1"/>
    </source>
</evidence>
<feature type="transmembrane region" description="Helical" evidence="15">
    <location>
        <begin position="119"/>
        <end position="145"/>
    </location>
</feature>
<evidence type="ECO:0000256" key="6">
    <source>
        <dbReference type="ARBA" id="ARBA00022847"/>
    </source>
</evidence>
<keyword evidence="5 15" id="KW-0812">Transmembrane</keyword>
<name>A0A840I661_9PROT</name>
<dbReference type="PANTHER" id="PTHR48086">
    <property type="entry name" value="SODIUM/PROLINE SYMPORTER-RELATED"/>
    <property type="match status" value="1"/>
</dbReference>
<keyword evidence="7 15" id="KW-1133">Transmembrane helix</keyword>
<gene>
    <name evidence="16" type="ORF">GGQ59_002921</name>
</gene>
<dbReference type="GO" id="GO:0015193">
    <property type="term" value="F:L-proline transmembrane transporter activity"/>
    <property type="evidence" value="ECO:0007669"/>
    <property type="project" value="TreeGrafter"/>
</dbReference>
<sequence>MGVTTIDLAIIAAYLALSVGAGFWVSKLASQSTRSYFLGGNKLPWYALGLSNASGMFDISGTMWMVYLLFVYGMKSIWIPWLWPVFNQIFLMMFLSVWLRRSGVVTGAEWITFRFGQGLGARLSHLVVVVFALVVVLAYLAYGFVGIGKFAATFLPFQLLADPQANANAYGLIIVAITSLYVVKGGLMGVVLTEVLQFFIMTIACIMIGVIAINTVSPEAIAAATPAGWSNPFFGWRLDLDWTGIMPAANQKIAEDGYDLFTFFFLMLLLKGVLQSLAGPAPNYDMQRVLSARTPKEAAWMSGLVNVVLTPRYLLIAGLAVLALVHFMPTLNTMGDDVDFELILPFAMREFVPVGLLGLLIAGLLAAFMSSFAAAVNAAPAYVVNDLYRRYVNPHGEEKLYVRLSILVSALFIVIGTGIGLLVSDLNELIQWLVSALYGGYTAANVLKWVWWRFNGFGYFWGMASGILVALLLLVSDSIGLPDAITSLSAWEFFPILFAITLAASVAGSLTTAPTEREVLHDFYKRTRPWGWWEPVRKSLSEAEGRRIAANPDLARDLVNVVIGICWQSALIAAPMFLVIGNTFGVLTAIVVAGVLSVALKFTWFDKICDYPVDVGAAEAEAWSQTHDEPVGNQSLRKRAEATV</sequence>
<dbReference type="PANTHER" id="PTHR48086:SF3">
    <property type="entry name" value="SODIUM_PROLINE SYMPORTER"/>
    <property type="match status" value="1"/>
</dbReference>
<comment type="similarity">
    <text evidence="2 13">Belongs to the sodium:solute symporter (SSF) (TC 2.A.21) family.</text>
</comment>
<organism evidence="16 17">
    <name type="scientific">Parvularcula dongshanensis</name>
    <dbReference type="NCBI Taxonomy" id="1173995"/>
    <lineage>
        <taxon>Bacteria</taxon>
        <taxon>Pseudomonadati</taxon>
        <taxon>Pseudomonadota</taxon>
        <taxon>Alphaproteobacteria</taxon>
        <taxon>Parvularculales</taxon>
        <taxon>Parvularculaceae</taxon>
        <taxon>Parvularcula</taxon>
    </lineage>
</organism>
<comment type="catalytic activity">
    <reaction evidence="12">
        <text>L-proline(in) + Na(+)(in) = L-proline(out) + Na(+)(out)</text>
        <dbReference type="Rhea" id="RHEA:28967"/>
        <dbReference type="ChEBI" id="CHEBI:29101"/>
        <dbReference type="ChEBI" id="CHEBI:60039"/>
    </reaction>
</comment>
<feature type="transmembrane region" description="Helical" evidence="15">
    <location>
        <begin position="195"/>
        <end position="213"/>
    </location>
</feature>
<feature type="transmembrane region" description="Helical" evidence="15">
    <location>
        <begin position="165"/>
        <end position="183"/>
    </location>
</feature>
<dbReference type="PROSITE" id="PS50283">
    <property type="entry name" value="NA_SOLUT_SYMP_3"/>
    <property type="match status" value="1"/>
</dbReference>
<feature type="transmembrane region" description="Helical" evidence="15">
    <location>
        <begin position="45"/>
        <end position="72"/>
    </location>
</feature>
<keyword evidence="10 15" id="KW-0472">Membrane</keyword>
<evidence type="ECO:0000256" key="8">
    <source>
        <dbReference type="ARBA" id="ARBA00023053"/>
    </source>
</evidence>
<dbReference type="InterPro" id="IPR038377">
    <property type="entry name" value="Na/Glc_symporter_sf"/>
</dbReference>
<dbReference type="Gene3D" id="1.20.1730.10">
    <property type="entry name" value="Sodium/glucose cotransporter"/>
    <property type="match status" value="1"/>
</dbReference>
<evidence type="ECO:0000256" key="7">
    <source>
        <dbReference type="ARBA" id="ARBA00022989"/>
    </source>
</evidence>
<feature type="region of interest" description="Disordered" evidence="14">
    <location>
        <begin position="624"/>
        <end position="644"/>
    </location>
</feature>
<evidence type="ECO:0000256" key="3">
    <source>
        <dbReference type="ARBA" id="ARBA00022448"/>
    </source>
</evidence>
<evidence type="ECO:0000256" key="1">
    <source>
        <dbReference type="ARBA" id="ARBA00004651"/>
    </source>
</evidence>
<keyword evidence="4" id="KW-1003">Cell membrane</keyword>
<dbReference type="InterPro" id="IPR001734">
    <property type="entry name" value="Na/solute_symporter"/>
</dbReference>
<reference evidence="16 17" key="1">
    <citation type="submission" date="2020-08" db="EMBL/GenBank/DDBJ databases">
        <title>Genomic Encyclopedia of Type Strains, Phase IV (KMG-IV): sequencing the most valuable type-strain genomes for metagenomic binning, comparative biology and taxonomic classification.</title>
        <authorList>
            <person name="Goeker M."/>
        </authorList>
    </citation>
    <scope>NUCLEOTIDE SEQUENCE [LARGE SCALE GENOMIC DNA]</scope>
    <source>
        <strain evidence="16 17">DSM 102850</strain>
    </source>
</reference>
<proteinExistence type="inferred from homology"/>
<evidence type="ECO:0000256" key="2">
    <source>
        <dbReference type="ARBA" id="ARBA00006434"/>
    </source>
</evidence>
<evidence type="ECO:0000256" key="5">
    <source>
        <dbReference type="ARBA" id="ARBA00022692"/>
    </source>
</evidence>
<feature type="transmembrane region" description="Helical" evidence="15">
    <location>
        <begin position="459"/>
        <end position="481"/>
    </location>
</feature>
<evidence type="ECO:0000256" key="9">
    <source>
        <dbReference type="ARBA" id="ARBA00023065"/>
    </source>
</evidence>
<feature type="transmembrane region" description="Helical" evidence="15">
    <location>
        <begin position="558"/>
        <end position="578"/>
    </location>
</feature>
<keyword evidence="17" id="KW-1185">Reference proteome</keyword>
<comment type="subcellular location">
    <subcellularLocation>
        <location evidence="1">Cell membrane</location>
        <topology evidence="1">Multi-pass membrane protein</topology>
    </subcellularLocation>
</comment>
<dbReference type="GO" id="GO:0005298">
    <property type="term" value="F:proline:sodium symporter activity"/>
    <property type="evidence" value="ECO:0007669"/>
    <property type="project" value="TreeGrafter"/>
</dbReference>
<evidence type="ECO:0000256" key="12">
    <source>
        <dbReference type="ARBA" id="ARBA00033708"/>
    </source>
</evidence>
<comment type="caution">
    <text evidence="16">The sequence shown here is derived from an EMBL/GenBank/DDBJ whole genome shotgun (WGS) entry which is preliminary data.</text>
</comment>
<feature type="transmembrane region" description="Helical" evidence="15">
    <location>
        <begin position="429"/>
        <end position="447"/>
    </location>
</feature>
<evidence type="ECO:0000256" key="4">
    <source>
        <dbReference type="ARBA" id="ARBA00022475"/>
    </source>
</evidence>
<evidence type="ECO:0000256" key="11">
    <source>
        <dbReference type="ARBA" id="ARBA00023201"/>
    </source>
</evidence>
<dbReference type="GO" id="GO:0015824">
    <property type="term" value="P:proline transport"/>
    <property type="evidence" value="ECO:0007669"/>
    <property type="project" value="TreeGrafter"/>
</dbReference>
<evidence type="ECO:0000256" key="10">
    <source>
        <dbReference type="ARBA" id="ARBA00023136"/>
    </source>
</evidence>
<dbReference type="GO" id="GO:0005886">
    <property type="term" value="C:plasma membrane"/>
    <property type="evidence" value="ECO:0007669"/>
    <property type="project" value="UniProtKB-SubCell"/>
</dbReference>
<keyword evidence="11" id="KW-0739">Sodium transport</keyword>
<dbReference type="Pfam" id="PF00474">
    <property type="entry name" value="SSF"/>
    <property type="match status" value="1"/>
</dbReference>
<accession>A0A840I661</accession>
<feature type="transmembrane region" description="Helical" evidence="15">
    <location>
        <begin position="584"/>
        <end position="604"/>
    </location>
</feature>
<feature type="transmembrane region" description="Helical" evidence="15">
    <location>
        <begin position="351"/>
        <end position="379"/>
    </location>
</feature>
<keyword evidence="3" id="KW-0813">Transport</keyword>
<dbReference type="EMBL" id="JACHOB010000009">
    <property type="protein sequence ID" value="MBB4660369.1"/>
    <property type="molecule type" value="Genomic_DNA"/>
</dbReference>
<dbReference type="RefSeq" id="WP_183819854.1">
    <property type="nucleotide sequence ID" value="NZ_JACHOB010000009.1"/>
</dbReference>
<evidence type="ECO:0000256" key="15">
    <source>
        <dbReference type="SAM" id="Phobius"/>
    </source>
</evidence>
<dbReference type="CDD" id="cd11477">
    <property type="entry name" value="SLC5sbd_u1"/>
    <property type="match status" value="1"/>
</dbReference>
<keyword evidence="6" id="KW-0769">Symport</keyword>
<feature type="transmembrane region" description="Helical" evidence="15">
    <location>
        <begin position="78"/>
        <end position="99"/>
    </location>
</feature>
<dbReference type="InterPro" id="IPR050277">
    <property type="entry name" value="Sodium:Solute_Symporter"/>
</dbReference>
<protein>
    <submittedName>
        <fullName evidence="16">Na+/proline symporter</fullName>
    </submittedName>
</protein>
<dbReference type="AlphaFoldDB" id="A0A840I661"/>
<feature type="transmembrane region" description="Helical" evidence="15">
    <location>
        <begin position="260"/>
        <end position="278"/>
    </location>
</feature>